<dbReference type="STRING" id="670483.S7Q3Z3"/>
<dbReference type="FunFam" id="2.130.10.10:FF:000190">
    <property type="entry name" value="Nuclear pore complex subunit"/>
    <property type="match status" value="1"/>
</dbReference>
<accession>S7Q3Z3</accession>
<dbReference type="Gene3D" id="2.130.10.10">
    <property type="entry name" value="YVTN repeat-like/Quinoprotein amine dehydrogenase"/>
    <property type="match status" value="1"/>
</dbReference>
<evidence type="ECO:0000256" key="5">
    <source>
        <dbReference type="SAM" id="MobiDB-lite"/>
    </source>
</evidence>
<sequence>MAFYNASNLSSTAQRDVELADPPSDSISSLSFSPTGDYLAVGSWDNQVRVYEVAANLQSQGRAVYSHQGPVLDLCWSKDGARILSGGADNAARVFDIQTGQSSQVAAHDAPVKAVRWVETPQGSILITGSWDKTIKYWDLRSPQPVGTVTLPERCYSLDASYPLMAVGTADRSVQIFDLRNPMSPQKCIPSPLKWQTRVVSCFHTGDGFAIGSVEGRTAIQFVDPKNAGNNYTFRCHRKDVKQVSRTESIIYAVNDIRFHPVYQGTFATCGSDGTVNFWERDSRTRLKTFEPSPGPVTSLGFNRTGTLFAYAVSYDWSQGHSHMKPGYPNKIMLHTCKDEEVRRKPAYPGRR</sequence>
<feature type="repeat" description="WD" evidence="4">
    <location>
        <begin position="20"/>
        <end position="53"/>
    </location>
</feature>
<dbReference type="InterPro" id="IPR020472">
    <property type="entry name" value="WD40_PAC1"/>
</dbReference>
<dbReference type="SUPFAM" id="SSF50978">
    <property type="entry name" value="WD40 repeat-like"/>
    <property type="match status" value="1"/>
</dbReference>
<dbReference type="Pfam" id="PF00400">
    <property type="entry name" value="WD40"/>
    <property type="match status" value="4"/>
</dbReference>
<gene>
    <name evidence="6" type="ORF">GLOTRDRAFT_111576</name>
</gene>
<dbReference type="KEGG" id="gtr:GLOTRDRAFT_111576"/>
<proteinExistence type="inferred from homology"/>
<dbReference type="OMA" id="WEIQQSG"/>
<keyword evidence="7" id="KW-1185">Reference proteome</keyword>
<dbReference type="eggNOG" id="KOG0647">
    <property type="taxonomic scope" value="Eukaryota"/>
</dbReference>
<dbReference type="PROSITE" id="PS50294">
    <property type="entry name" value="WD_REPEATS_REGION"/>
    <property type="match status" value="2"/>
</dbReference>
<dbReference type="Proteomes" id="UP000030669">
    <property type="component" value="Unassembled WGS sequence"/>
</dbReference>
<dbReference type="InterPro" id="IPR015943">
    <property type="entry name" value="WD40/YVTN_repeat-like_dom_sf"/>
</dbReference>
<dbReference type="PRINTS" id="PR00320">
    <property type="entry name" value="GPROTEINBRPT"/>
</dbReference>
<organism evidence="6 7">
    <name type="scientific">Gloeophyllum trabeum (strain ATCC 11539 / FP-39264 / Madison 617)</name>
    <name type="common">Brown rot fungus</name>
    <dbReference type="NCBI Taxonomy" id="670483"/>
    <lineage>
        <taxon>Eukaryota</taxon>
        <taxon>Fungi</taxon>
        <taxon>Dikarya</taxon>
        <taxon>Basidiomycota</taxon>
        <taxon>Agaricomycotina</taxon>
        <taxon>Agaricomycetes</taxon>
        <taxon>Gloeophyllales</taxon>
        <taxon>Gloeophyllaceae</taxon>
        <taxon>Gloeophyllum</taxon>
    </lineage>
</organism>
<feature type="region of interest" description="Disordered" evidence="5">
    <location>
        <begin position="1"/>
        <end position="29"/>
    </location>
</feature>
<dbReference type="EMBL" id="KB469304">
    <property type="protein sequence ID" value="EPQ54183.1"/>
    <property type="molecule type" value="Genomic_DNA"/>
</dbReference>
<feature type="repeat" description="WD" evidence="4">
    <location>
        <begin position="105"/>
        <end position="148"/>
    </location>
</feature>
<feature type="compositionally biased region" description="Polar residues" evidence="5">
    <location>
        <begin position="1"/>
        <end position="14"/>
    </location>
</feature>
<evidence type="ECO:0000256" key="2">
    <source>
        <dbReference type="ARBA" id="ARBA00022574"/>
    </source>
</evidence>
<dbReference type="InterPro" id="IPR036322">
    <property type="entry name" value="WD40_repeat_dom_sf"/>
</dbReference>
<evidence type="ECO:0000256" key="1">
    <source>
        <dbReference type="ARBA" id="ARBA00007830"/>
    </source>
</evidence>
<evidence type="ECO:0000256" key="3">
    <source>
        <dbReference type="ARBA" id="ARBA00022737"/>
    </source>
</evidence>
<dbReference type="HOGENOM" id="CLU_038526_1_0_1"/>
<evidence type="ECO:0000313" key="7">
    <source>
        <dbReference type="Proteomes" id="UP000030669"/>
    </source>
</evidence>
<dbReference type="AlphaFoldDB" id="S7Q3Z3"/>
<evidence type="ECO:0000313" key="6">
    <source>
        <dbReference type="EMBL" id="EPQ54183.1"/>
    </source>
</evidence>
<dbReference type="OrthoDB" id="256303at2759"/>
<protein>
    <submittedName>
        <fullName evidence="6">WD40 repeat-like protein</fullName>
    </submittedName>
</protein>
<dbReference type="RefSeq" id="XP_007867502.1">
    <property type="nucleotide sequence ID" value="XM_007869311.1"/>
</dbReference>
<dbReference type="GeneID" id="19299406"/>
<comment type="similarity">
    <text evidence="1">Belongs to the WD repeat rae1 family.</text>
</comment>
<dbReference type="PROSITE" id="PS50082">
    <property type="entry name" value="WD_REPEATS_2"/>
    <property type="match status" value="3"/>
</dbReference>
<dbReference type="InterPro" id="IPR001680">
    <property type="entry name" value="WD40_rpt"/>
</dbReference>
<dbReference type="SMART" id="SM00320">
    <property type="entry name" value="WD40"/>
    <property type="match status" value="6"/>
</dbReference>
<dbReference type="PANTHER" id="PTHR10971">
    <property type="entry name" value="MRNA EXPORT FACTOR AND BUB3"/>
    <property type="match status" value="1"/>
</dbReference>
<keyword evidence="3" id="KW-0677">Repeat</keyword>
<name>S7Q3Z3_GLOTA</name>
<evidence type="ECO:0000256" key="4">
    <source>
        <dbReference type="PROSITE-ProRule" id="PRU00221"/>
    </source>
</evidence>
<reference evidence="6 7" key="1">
    <citation type="journal article" date="2012" name="Science">
        <title>The Paleozoic origin of enzymatic lignin decomposition reconstructed from 31 fungal genomes.</title>
        <authorList>
            <person name="Floudas D."/>
            <person name="Binder M."/>
            <person name="Riley R."/>
            <person name="Barry K."/>
            <person name="Blanchette R.A."/>
            <person name="Henrissat B."/>
            <person name="Martinez A.T."/>
            <person name="Otillar R."/>
            <person name="Spatafora J.W."/>
            <person name="Yadav J.S."/>
            <person name="Aerts A."/>
            <person name="Benoit I."/>
            <person name="Boyd A."/>
            <person name="Carlson A."/>
            <person name="Copeland A."/>
            <person name="Coutinho P.M."/>
            <person name="de Vries R.P."/>
            <person name="Ferreira P."/>
            <person name="Findley K."/>
            <person name="Foster B."/>
            <person name="Gaskell J."/>
            <person name="Glotzer D."/>
            <person name="Gorecki P."/>
            <person name="Heitman J."/>
            <person name="Hesse C."/>
            <person name="Hori C."/>
            <person name="Igarashi K."/>
            <person name="Jurgens J.A."/>
            <person name="Kallen N."/>
            <person name="Kersten P."/>
            <person name="Kohler A."/>
            <person name="Kuees U."/>
            <person name="Kumar T.K.A."/>
            <person name="Kuo A."/>
            <person name="LaButti K."/>
            <person name="Larrondo L.F."/>
            <person name="Lindquist E."/>
            <person name="Ling A."/>
            <person name="Lombard V."/>
            <person name="Lucas S."/>
            <person name="Lundell T."/>
            <person name="Martin R."/>
            <person name="McLaughlin D.J."/>
            <person name="Morgenstern I."/>
            <person name="Morin E."/>
            <person name="Murat C."/>
            <person name="Nagy L.G."/>
            <person name="Nolan M."/>
            <person name="Ohm R.A."/>
            <person name="Patyshakuliyeva A."/>
            <person name="Rokas A."/>
            <person name="Ruiz-Duenas F.J."/>
            <person name="Sabat G."/>
            <person name="Salamov A."/>
            <person name="Samejima M."/>
            <person name="Schmutz J."/>
            <person name="Slot J.C."/>
            <person name="St John F."/>
            <person name="Stenlid J."/>
            <person name="Sun H."/>
            <person name="Sun S."/>
            <person name="Syed K."/>
            <person name="Tsang A."/>
            <person name="Wiebenga A."/>
            <person name="Young D."/>
            <person name="Pisabarro A."/>
            <person name="Eastwood D.C."/>
            <person name="Martin F."/>
            <person name="Cullen D."/>
            <person name="Grigoriev I.V."/>
            <person name="Hibbett D.S."/>
        </authorList>
    </citation>
    <scope>NUCLEOTIDE SEQUENCE [LARGE SCALE GENOMIC DNA]</scope>
    <source>
        <strain evidence="6 7">ATCC 11539</strain>
    </source>
</reference>
<feature type="repeat" description="WD" evidence="4">
    <location>
        <begin position="64"/>
        <end position="105"/>
    </location>
</feature>
<keyword evidence="2 4" id="KW-0853">WD repeat</keyword>